<dbReference type="Proteomes" id="UP001058713">
    <property type="component" value="Chromosome"/>
</dbReference>
<accession>A0A9Q9HM01</accession>
<evidence type="ECO:0000256" key="10">
    <source>
        <dbReference type="SAM" id="SignalP"/>
    </source>
</evidence>
<dbReference type="InterPro" id="IPR043595">
    <property type="entry name" value="FaeB/C/D"/>
</dbReference>
<sequence>MRGLKPGAAVAALIAFWGSGAAAACGAAPEACEVQDGRYHIVLPEASAVPVPVPVVMFLHGYGGSGAQVLKNKSLVEGVTQRGYALIAPEGRKRGGTGPQSWGFGPFDDGRDEGAFFAAVLADASARFGTSGAQTVLAGFSAGAFMVHYLACRDPEAFAAYAPVSGAFWRPQPEACAGPVRLLQVHGWRDEVVPLEGRPLGGGRWEQGDVFAGLELWRQANGCTSHAPDRAWREDGQLRRRWDCGPGAEIEMVLFDGGHALPGGWAGWVADWFEDEPAVR</sequence>
<evidence type="ECO:0000256" key="1">
    <source>
        <dbReference type="ARBA" id="ARBA00004613"/>
    </source>
</evidence>
<feature type="chain" id="PRO_5040160685" evidence="10">
    <location>
        <begin position="24"/>
        <end position="280"/>
    </location>
</feature>
<evidence type="ECO:0000313" key="12">
    <source>
        <dbReference type="Proteomes" id="UP001058713"/>
    </source>
</evidence>
<reference evidence="11" key="1">
    <citation type="submission" date="2021-08" db="EMBL/GenBank/DDBJ databases">
        <authorList>
            <person name="Nwanade C."/>
            <person name="Wang M."/>
            <person name="Masoudi A."/>
            <person name="Yu Z."/>
            <person name="Liu J."/>
        </authorList>
    </citation>
    <scope>NUCLEOTIDE SEQUENCE</scope>
    <source>
        <strain evidence="11">S122</strain>
    </source>
</reference>
<evidence type="ECO:0000256" key="8">
    <source>
        <dbReference type="ARBA" id="ARBA00023326"/>
    </source>
</evidence>
<dbReference type="GO" id="GO:0005576">
    <property type="term" value="C:extracellular region"/>
    <property type="evidence" value="ECO:0007669"/>
    <property type="project" value="UniProtKB-SubCell"/>
</dbReference>
<name>A0A9Q9HM01_LEICA</name>
<dbReference type="SUPFAM" id="SSF53474">
    <property type="entry name" value="alpha/beta-Hydrolases"/>
    <property type="match status" value="1"/>
</dbReference>
<dbReference type="AlphaFoldDB" id="A0A9Q9HM01"/>
<dbReference type="KEGG" id="lcae:K3721_06825"/>
<comment type="similarity">
    <text evidence="2">Belongs to the faeC family.</text>
</comment>
<comment type="function">
    <text evidence="9">Involved in degradation of plant cell walls. Hydrolyzes the feruloyl-arabinose ester bond in arabinoxylans, and the feruloyl-galactose ester bond in pectin. Active against paranitrophenyl-acetate, methyl ferulate and wheat arabinoxylan.</text>
</comment>
<evidence type="ECO:0000256" key="6">
    <source>
        <dbReference type="ARBA" id="ARBA00022801"/>
    </source>
</evidence>
<dbReference type="Gene3D" id="3.40.50.1820">
    <property type="entry name" value="alpha/beta hydrolase"/>
    <property type="match status" value="1"/>
</dbReference>
<evidence type="ECO:0000256" key="5">
    <source>
        <dbReference type="ARBA" id="ARBA00022729"/>
    </source>
</evidence>
<dbReference type="EMBL" id="CP081070">
    <property type="protein sequence ID" value="UWQ55246.1"/>
    <property type="molecule type" value="Genomic_DNA"/>
</dbReference>
<evidence type="ECO:0000256" key="3">
    <source>
        <dbReference type="ARBA" id="ARBA00022525"/>
    </source>
</evidence>
<evidence type="ECO:0000256" key="2">
    <source>
        <dbReference type="ARBA" id="ARBA00010278"/>
    </source>
</evidence>
<keyword evidence="8" id="KW-0624">Polysaccharide degradation</keyword>
<evidence type="ECO:0000313" key="11">
    <source>
        <dbReference type="EMBL" id="UWQ55246.1"/>
    </source>
</evidence>
<comment type="subcellular location">
    <subcellularLocation>
        <location evidence="1">Secreted</location>
    </subcellularLocation>
</comment>
<dbReference type="PROSITE" id="PS51257">
    <property type="entry name" value="PROKAR_LIPOPROTEIN"/>
    <property type="match status" value="1"/>
</dbReference>
<evidence type="ECO:0000256" key="7">
    <source>
        <dbReference type="ARBA" id="ARBA00023277"/>
    </source>
</evidence>
<dbReference type="GO" id="GO:0030600">
    <property type="term" value="F:feruloyl esterase activity"/>
    <property type="evidence" value="ECO:0007669"/>
    <property type="project" value="InterPro"/>
</dbReference>
<keyword evidence="7" id="KW-0119">Carbohydrate metabolism</keyword>
<keyword evidence="6" id="KW-0378">Hydrolase</keyword>
<gene>
    <name evidence="11" type="ORF">K3721_06825</name>
</gene>
<dbReference type="Pfam" id="PF10503">
    <property type="entry name" value="Esterase_PHB"/>
    <property type="match status" value="1"/>
</dbReference>
<dbReference type="RefSeq" id="WP_259972292.1">
    <property type="nucleotide sequence ID" value="NZ_CP081070.1"/>
</dbReference>
<keyword evidence="4" id="KW-0858">Xylan degradation</keyword>
<evidence type="ECO:0000256" key="4">
    <source>
        <dbReference type="ARBA" id="ARBA00022651"/>
    </source>
</evidence>
<feature type="signal peptide" evidence="10">
    <location>
        <begin position="1"/>
        <end position="23"/>
    </location>
</feature>
<dbReference type="PANTHER" id="PTHR38050:SF1">
    <property type="entry name" value="FERULOYL ESTERASE C"/>
    <property type="match status" value="1"/>
</dbReference>
<keyword evidence="3" id="KW-0964">Secreted</keyword>
<dbReference type="PANTHER" id="PTHR38050">
    <property type="match status" value="1"/>
</dbReference>
<protein>
    <submittedName>
        <fullName evidence="11">Polyhydroxybutyrate depolymerase</fullName>
    </submittedName>
</protein>
<organism evidence="11 12">
    <name type="scientific">Leisingera caerulea</name>
    <name type="common">Phaeobacter caeruleus</name>
    <dbReference type="NCBI Taxonomy" id="506591"/>
    <lineage>
        <taxon>Bacteria</taxon>
        <taxon>Pseudomonadati</taxon>
        <taxon>Pseudomonadota</taxon>
        <taxon>Alphaproteobacteria</taxon>
        <taxon>Rhodobacterales</taxon>
        <taxon>Roseobacteraceae</taxon>
        <taxon>Leisingera</taxon>
    </lineage>
</organism>
<dbReference type="InterPro" id="IPR029058">
    <property type="entry name" value="AB_hydrolase_fold"/>
</dbReference>
<dbReference type="GO" id="GO:0045493">
    <property type="term" value="P:xylan catabolic process"/>
    <property type="evidence" value="ECO:0007669"/>
    <property type="project" value="UniProtKB-KW"/>
</dbReference>
<keyword evidence="5 10" id="KW-0732">Signal</keyword>
<dbReference type="InterPro" id="IPR010126">
    <property type="entry name" value="Esterase_phb"/>
</dbReference>
<evidence type="ECO:0000256" key="9">
    <source>
        <dbReference type="ARBA" id="ARBA00025250"/>
    </source>
</evidence>
<proteinExistence type="inferred from homology"/>